<evidence type="ECO:0000313" key="2">
    <source>
        <dbReference type="EMBL" id="CAB4029374.1"/>
    </source>
</evidence>
<feature type="domain" description="DUF5641" evidence="1">
    <location>
        <begin position="5"/>
        <end position="98"/>
    </location>
</feature>
<dbReference type="InterPro" id="IPR040676">
    <property type="entry name" value="DUF5641"/>
</dbReference>
<dbReference type="AlphaFoldDB" id="A0A7D9LEN5"/>
<evidence type="ECO:0000313" key="3">
    <source>
        <dbReference type="Proteomes" id="UP001152795"/>
    </source>
</evidence>
<protein>
    <recommendedName>
        <fullName evidence="1">DUF5641 domain-containing protein</fullName>
    </recommendedName>
</protein>
<keyword evidence="3" id="KW-1185">Reference proteome</keyword>
<proteinExistence type="predicted"/>
<gene>
    <name evidence="2" type="ORF">PACLA_8A076506</name>
</gene>
<evidence type="ECO:0000259" key="1">
    <source>
        <dbReference type="Pfam" id="PF18701"/>
    </source>
</evidence>
<dbReference type="EMBL" id="CACRXK020016131">
    <property type="protein sequence ID" value="CAB4029374.1"/>
    <property type="molecule type" value="Genomic_DNA"/>
</dbReference>
<comment type="caution">
    <text evidence="2">The sequence shown here is derived from an EMBL/GenBank/DDBJ whole genome shotgun (WGS) entry which is preliminary data.</text>
</comment>
<organism evidence="2 3">
    <name type="scientific">Paramuricea clavata</name>
    <name type="common">Red gorgonian</name>
    <name type="synonym">Violescent sea-whip</name>
    <dbReference type="NCBI Taxonomy" id="317549"/>
    <lineage>
        <taxon>Eukaryota</taxon>
        <taxon>Metazoa</taxon>
        <taxon>Cnidaria</taxon>
        <taxon>Anthozoa</taxon>
        <taxon>Octocorallia</taxon>
        <taxon>Malacalcyonacea</taxon>
        <taxon>Plexauridae</taxon>
        <taxon>Paramuricea</taxon>
    </lineage>
</organism>
<dbReference type="Pfam" id="PF18701">
    <property type="entry name" value="DUF5641"/>
    <property type="match status" value="1"/>
</dbReference>
<name>A0A7D9LEN5_PARCT</name>
<dbReference type="Proteomes" id="UP001152795">
    <property type="component" value="Unassembled WGS sequence"/>
</dbReference>
<accession>A0A7D9LEN5</accession>
<reference evidence="2" key="1">
    <citation type="submission" date="2020-04" db="EMBL/GenBank/DDBJ databases">
        <authorList>
            <person name="Alioto T."/>
            <person name="Alioto T."/>
            <person name="Gomez Garrido J."/>
        </authorList>
    </citation>
    <scope>NUCLEOTIDE SEQUENCE</scope>
    <source>
        <strain evidence="2">A484AB</strain>
    </source>
</reference>
<dbReference type="OrthoDB" id="5972098at2759"/>
<sequence>MLKIAEKQVTMFWDTWLRHIPPQLLLPNKWFRARDNLKEGNFVINLQPGLKRGTLRRGLWKKGIVREVQSSQDNSVRIVTIRESAGNLYKRPIHKLCLIATKEELESGLLG</sequence>